<evidence type="ECO:0000256" key="1">
    <source>
        <dbReference type="SAM" id="SignalP"/>
    </source>
</evidence>
<protein>
    <submittedName>
        <fullName evidence="3">ABC transporter substrate-binding protein</fullName>
    </submittedName>
</protein>
<dbReference type="SUPFAM" id="SSF53850">
    <property type="entry name" value="Periplasmic binding protein-like II"/>
    <property type="match status" value="1"/>
</dbReference>
<evidence type="ECO:0000259" key="2">
    <source>
        <dbReference type="Pfam" id="PF09084"/>
    </source>
</evidence>
<dbReference type="Pfam" id="PF09084">
    <property type="entry name" value="NMT1"/>
    <property type="match status" value="1"/>
</dbReference>
<dbReference type="RefSeq" id="WP_367993209.1">
    <property type="nucleotide sequence ID" value="NZ_JBFPJR010000011.1"/>
</dbReference>
<dbReference type="PANTHER" id="PTHR31528:SF3">
    <property type="entry name" value="THIAMINE BIOSYNTHESIS PROTEIN HI_0357-RELATED"/>
    <property type="match status" value="1"/>
</dbReference>
<comment type="caution">
    <text evidence="3">The sequence shown here is derived from an EMBL/GenBank/DDBJ whole genome shotgun (WGS) entry which is preliminary data.</text>
</comment>
<gene>
    <name evidence="3" type="ORF">AB3X52_08395</name>
</gene>
<keyword evidence="1" id="KW-0732">Signal</keyword>
<dbReference type="Proteomes" id="UP001556631">
    <property type="component" value="Unassembled WGS sequence"/>
</dbReference>
<evidence type="ECO:0000313" key="4">
    <source>
        <dbReference type="Proteomes" id="UP001556631"/>
    </source>
</evidence>
<reference evidence="3 4" key="1">
    <citation type="submission" date="2024-07" db="EMBL/GenBank/DDBJ databases">
        <authorList>
            <person name="Lee S."/>
            <person name="Kang M."/>
        </authorList>
    </citation>
    <scope>NUCLEOTIDE SEQUENCE [LARGE SCALE GENOMIC DNA]</scope>
    <source>
        <strain evidence="3 4">DS6</strain>
    </source>
</reference>
<dbReference type="InterPro" id="IPR027939">
    <property type="entry name" value="NMT1/THI5"/>
</dbReference>
<evidence type="ECO:0000313" key="3">
    <source>
        <dbReference type="EMBL" id="MEX0427635.1"/>
    </source>
</evidence>
<name>A0ABV3SYL5_9ACTN</name>
<dbReference type="InterPro" id="IPR015168">
    <property type="entry name" value="SsuA/THI5"/>
</dbReference>
<proteinExistence type="predicted"/>
<feature type="domain" description="SsuA/THI5-like" evidence="2">
    <location>
        <begin position="76"/>
        <end position="275"/>
    </location>
</feature>
<dbReference type="PANTHER" id="PTHR31528">
    <property type="entry name" value="4-AMINO-5-HYDROXYMETHYL-2-METHYLPYRIMIDINE PHOSPHATE SYNTHASE THI11-RELATED"/>
    <property type="match status" value="1"/>
</dbReference>
<dbReference type="Gene3D" id="3.40.190.10">
    <property type="entry name" value="Periplasmic binding protein-like II"/>
    <property type="match status" value="2"/>
</dbReference>
<sequence>MTARAPLRPRLRATALVAAVTLLLAGLAACGSDDHTSSQAGKTGSAVSTQRCAENRKAGPITYLTSYFYQASASILEVLAAEKLGYFNDVCLRVDVQPGSGDTPQNAKLLAAGKVQFTGLAEQDVISANLTGAKVTGLASYADAGLDVLLTPSSVTDLTQLDGKTVGDKGSVPLPVQSMLIKAGVDWKSLRLVKVGYDPSVLSRGQVDALTGFASNEPNLLMAQGYEPKVWQPADFGVPGSIVTLATNPTFAKDHRTVVEDFLRAAFKAYQYCAQPAHVKECVGFVGAYEGKEQFDEQHETAVWNTEVELGQDNPVPGRWGSVDLANVRKLAGLMTTYADQKVTPAQAVADFDGSYAATVVDRAGKVIWPAP</sequence>
<feature type="chain" id="PRO_5045689888" evidence="1">
    <location>
        <begin position="29"/>
        <end position="372"/>
    </location>
</feature>
<feature type="signal peptide" evidence="1">
    <location>
        <begin position="1"/>
        <end position="28"/>
    </location>
</feature>
<accession>A0ABV3SYL5</accession>
<organism evidence="3 4">
    <name type="scientific">Nocardioides eburneus</name>
    <dbReference type="NCBI Taxonomy" id="3231482"/>
    <lineage>
        <taxon>Bacteria</taxon>
        <taxon>Bacillati</taxon>
        <taxon>Actinomycetota</taxon>
        <taxon>Actinomycetes</taxon>
        <taxon>Propionibacteriales</taxon>
        <taxon>Nocardioidaceae</taxon>
        <taxon>Nocardioides</taxon>
    </lineage>
</organism>
<dbReference type="PROSITE" id="PS51257">
    <property type="entry name" value="PROKAR_LIPOPROTEIN"/>
    <property type="match status" value="1"/>
</dbReference>
<dbReference type="EMBL" id="JBFPJR010000011">
    <property type="protein sequence ID" value="MEX0427635.1"/>
    <property type="molecule type" value="Genomic_DNA"/>
</dbReference>
<keyword evidence="4" id="KW-1185">Reference proteome</keyword>